<reference evidence="2 3" key="1">
    <citation type="submission" date="2023-01" db="EMBL/GenBank/DDBJ databases">
        <title>Complete genome sequence of Roseicyclus marinus strain Dej080120_10.</title>
        <authorList>
            <person name="Ueki S."/>
            <person name="Maruyama F."/>
        </authorList>
    </citation>
    <scope>NUCLEOTIDE SEQUENCE [LARGE SCALE GENOMIC DNA]</scope>
    <source>
        <strain evidence="2 3">Dej080120_10</strain>
    </source>
</reference>
<dbReference type="EMBL" id="AP027266">
    <property type="protein sequence ID" value="BDW86286.1"/>
    <property type="molecule type" value="Genomic_DNA"/>
</dbReference>
<proteinExistence type="predicted"/>
<keyword evidence="1" id="KW-1133">Transmembrane helix</keyword>
<protein>
    <submittedName>
        <fullName evidence="2">Uncharacterized protein</fullName>
    </submittedName>
</protein>
<gene>
    <name evidence="2" type="ORF">MACH21_24630</name>
</gene>
<name>A0AA48HL71_9RHOB</name>
<evidence type="ECO:0000313" key="3">
    <source>
        <dbReference type="Proteomes" id="UP001337723"/>
    </source>
</evidence>
<dbReference type="KEGG" id="rmai:MACH21_24630"/>
<feature type="transmembrane region" description="Helical" evidence="1">
    <location>
        <begin position="12"/>
        <end position="32"/>
    </location>
</feature>
<evidence type="ECO:0000256" key="1">
    <source>
        <dbReference type="SAM" id="Phobius"/>
    </source>
</evidence>
<evidence type="ECO:0000313" key="2">
    <source>
        <dbReference type="EMBL" id="BDW86286.1"/>
    </source>
</evidence>
<keyword evidence="3" id="KW-1185">Reference proteome</keyword>
<accession>A0AA48HL71</accession>
<dbReference type="AlphaFoldDB" id="A0AA48HL71"/>
<keyword evidence="1" id="KW-0812">Transmembrane</keyword>
<organism evidence="2 3">
    <name type="scientific">Roseicyclus marinus</name>
    <dbReference type="NCBI Taxonomy" id="2161673"/>
    <lineage>
        <taxon>Bacteria</taxon>
        <taxon>Pseudomonadati</taxon>
        <taxon>Pseudomonadota</taxon>
        <taxon>Alphaproteobacteria</taxon>
        <taxon>Rhodobacterales</taxon>
        <taxon>Roseobacteraceae</taxon>
        <taxon>Roseicyclus</taxon>
    </lineage>
</organism>
<sequence>MGGGVPEGATGVRGASLLLLLAVGTAVAWTLLTPDRWLATVYPEAPSLLTHVHLDEYDMLEDCRLAARSYLRQTGATDGMYECGLNCEPFGSAGDMMLCDETTG</sequence>
<dbReference type="Proteomes" id="UP001337723">
    <property type="component" value="Chromosome"/>
</dbReference>
<keyword evidence="1" id="KW-0472">Membrane</keyword>